<keyword evidence="8" id="KW-1185">Reference proteome</keyword>
<organism evidence="7 8">
    <name type="scientific">Priestia taiwanensis</name>
    <dbReference type="NCBI Taxonomy" id="1347902"/>
    <lineage>
        <taxon>Bacteria</taxon>
        <taxon>Bacillati</taxon>
        <taxon>Bacillota</taxon>
        <taxon>Bacilli</taxon>
        <taxon>Bacillales</taxon>
        <taxon>Bacillaceae</taxon>
        <taxon>Priestia</taxon>
    </lineage>
</organism>
<dbReference type="EMBL" id="BMFK01000002">
    <property type="protein sequence ID" value="GGE75028.1"/>
    <property type="molecule type" value="Genomic_DNA"/>
</dbReference>
<keyword evidence="2 5" id="KW-0812">Transmembrane</keyword>
<dbReference type="NCBIfam" id="TIGR03061">
    <property type="entry name" value="pip_yhgE_Nterm"/>
    <property type="match status" value="1"/>
</dbReference>
<dbReference type="GO" id="GO:0140359">
    <property type="term" value="F:ABC-type transporter activity"/>
    <property type="evidence" value="ECO:0007669"/>
    <property type="project" value="InterPro"/>
</dbReference>
<evidence type="ECO:0000256" key="3">
    <source>
        <dbReference type="ARBA" id="ARBA00022989"/>
    </source>
</evidence>
<dbReference type="GO" id="GO:0016020">
    <property type="term" value="C:membrane"/>
    <property type="evidence" value="ECO:0007669"/>
    <property type="project" value="UniProtKB-SubCell"/>
</dbReference>
<dbReference type="InterPro" id="IPR023908">
    <property type="entry name" value="xxxLxxG_rpt"/>
</dbReference>
<feature type="transmembrane region" description="Helical" evidence="5">
    <location>
        <begin position="695"/>
        <end position="715"/>
    </location>
</feature>
<dbReference type="RefSeq" id="WP_188388933.1">
    <property type="nucleotide sequence ID" value="NZ_BMFK01000002.1"/>
</dbReference>
<dbReference type="Gene3D" id="3.40.1710.10">
    <property type="entry name" value="abc type-2 transporter like domain"/>
    <property type="match status" value="1"/>
</dbReference>
<protein>
    <recommendedName>
        <fullName evidence="6">ABC-2 type transporter transmembrane domain-containing protein</fullName>
    </recommendedName>
</protein>
<name>A0A917AW72_9BACI</name>
<evidence type="ECO:0000256" key="4">
    <source>
        <dbReference type="ARBA" id="ARBA00023136"/>
    </source>
</evidence>
<evidence type="ECO:0000259" key="6">
    <source>
        <dbReference type="Pfam" id="PF12698"/>
    </source>
</evidence>
<evidence type="ECO:0000256" key="1">
    <source>
        <dbReference type="ARBA" id="ARBA00004141"/>
    </source>
</evidence>
<reference evidence="7" key="2">
    <citation type="submission" date="2020-09" db="EMBL/GenBank/DDBJ databases">
        <authorList>
            <person name="Sun Q."/>
            <person name="Zhou Y."/>
        </authorList>
    </citation>
    <scope>NUCLEOTIDE SEQUENCE</scope>
    <source>
        <strain evidence="7">CGMCC 1.12698</strain>
    </source>
</reference>
<evidence type="ECO:0000256" key="5">
    <source>
        <dbReference type="SAM" id="Phobius"/>
    </source>
</evidence>
<feature type="transmembrane region" description="Helical" evidence="5">
    <location>
        <begin position="605"/>
        <end position="628"/>
    </location>
</feature>
<feature type="domain" description="ABC-2 type transporter transmembrane" evidence="6">
    <location>
        <begin position="506"/>
        <end position="705"/>
    </location>
</feature>
<evidence type="ECO:0000313" key="7">
    <source>
        <dbReference type="EMBL" id="GGE75028.1"/>
    </source>
</evidence>
<comment type="subcellular location">
    <subcellularLocation>
        <location evidence="1">Membrane</location>
        <topology evidence="1">Multi-pass membrane protein</topology>
    </subcellularLocation>
</comment>
<evidence type="ECO:0000313" key="8">
    <source>
        <dbReference type="Proteomes" id="UP000605259"/>
    </source>
</evidence>
<feature type="transmembrane region" description="Helical" evidence="5">
    <location>
        <begin position="535"/>
        <end position="557"/>
    </location>
</feature>
<dbReference type="PANTHER" id="PTHR43077">
    <property type="entry name" value="TRANSPORT PERMEASE YVFS-RELATED"/>
    <property type="match status" value="1"/>
</dbReference>
<dbReference type="InterPro" id="IPR051328">
    <property type="entry name" value="T7SS_ABC-Transporter"/>
</dbReference>
<dbReference type="Proteomes" id="UP000605259">
    <property type="component" value="Unassembled WGS sequence"/>
</dbReference>
<feature type="transmembrane region" description="Helical" evidence="5">
    <location>
        <begin position="20"/>
        <end position="43"/>
    </location>
</feature>
<dbReference type="PANTHER" id="PTHR43077:SF5">
    <property type="entry name" value="PHAGE INFECTION PROTEIN"/>
    <property type="match status" value="1"/>
</dbReference>
<evidence type="ECO:0000256" key="2">
    <source>
        <dbReference type="ARBA" id="ARBA00022692"/>
    </source>
</evidence>
<feature type="transmembrane region" description="Helical" evidence="5">
    <location>
        <begin position="577"/>
        <end position="599"/>
    </location>
</feature>
<gene>
    <name evidence="7" type="primary">yhgE</name>
    <name evidence="7" type="ORF">GCM10007140_26130</name>
</gene>
<reference evidence="7" key="1">
    <citation type="journal article" date="2014" name="Int. J. Syst. Evol. Microbiol.">
        <title>Complete genome sequence of Corynebacterium casei LMG S-19264T (=DSM 44701T), isolated from a smear-ripened cheese.</title>
        <authorList>
            <consortium name="US DOE Joint Genome Institute (JGI-PGF)"/>
            <person name="Walter F."/>
            <person name="Albersmeier A."/>
            <person name="Kalinowski J."/>
            <person name="Ruckert C."/>
        </authorList>
    </citation>
    <scope>NUCLEOTIDE SEQUENCE</scope>
    <source>
        <strain evidence="7">CGMCC 1.12698</strain>
    </source>
</reference>
<sequence length="730" mass="78607">MKGLKLLGNEFLAICRNRKLLVPIIAVLMVPVLYSGMFLGAFWDPYERLDQLPVAVVNMDEGATLDSKDLHIGDELVEKLKEEEEGFKWDFVDLDTAQKGLEHEKYYMMIKIPKNFSQNATTLKDNTPQHLELEYIPNESYNFLSSQIGSTAILKIKEKLSKTVTETYAEEIFDKIAEAGDGIQKAADGSKDLDEGVMKLQDGSGQVTDGAVQVRDGATELKNGAIELKDGVTELKDGATQLKDGAGQVKDGLVELHSKTAQLNDGVQRKLAPGANQLAQGLAKLEKEVIEGKSESNKKIESKKAEIEELTKGINKLYAGLNTLDLSIDSLEQKISRANIPAAEKQEYIIEIKKLAGLSKGLNEGAEQVVGQDIPKQVAGALKEIEQKQVSLLEGIGKLKKGSTDLSNGLKGMASQTPQLVAGVGQLKDGSIELADGSIRLADGSTKLADGSIRLADGSTKLADGSIKVADGSTQVTDGLATAKDGTSKLSTGLAEGAEKSGEVQGDQKKYEMLASPVDVKEEKYTPVPNYGTGFAPYFLSLGLFVGALLISIVFPLRESAGTPTSGFSWFISKFGVLLFVGIAQALISVAILLFVLGIEVQSVPLFILFSIITSLAFLTLVQFLVTALGDTGRFVAIIILILQLTTSAGTFPLELIPEWLQAFNAWLPMTYSVAGLKAVISSGDFSFMWENAQLLFIFIALAMAGTVAVLTLFFKRQYGTVTKTVAKEV</sequence>
<proteinExistence type="predicted"/>
<dbReference type="NCBIfam" id="TIGR03057">
    <property type="entry name" value="xxxLxxG_by_4"/>
    <property type="match status" value="10"/>
</dbReference>
<dbReference type="AlphaFoldDB" id="A0A917AW72"/>
<accession>A0A917AW72</accession>
<dbReference type="InterPro" id="IPR017500">
    <property type="entry name" value="Phage_infect_YhgE_N"/>
</dbReference>
<dbReference type="Pfam" id="PF12698">
    <property type="entry name" value="ABC2_membrane_3"/>
    <property type="match status" value="2"/>
</dbReference>
<dbReference type="InterPro" id="IPR013525">
    <property type="entry name" value="ABC2_TM"/>
</dbReference>
<feature type="domain" description="ABC-2 type transporter transmembrane" evidence="6">
    <location>
        <begin position="24"/>
        <end position="169"/>
    </location>
</feature>
<keyword evidence="4 5" id="KW-0472">Membrane</keyword>
<dbReference type="Gene3D" id="1.10.287.950">
    <property type="entry name" value="Methyl-accepting chemotaxis protein"/>
    <property type="match status" value="1"/>
</dbReference>
<comment type="caution">
    <text evidence="7">The sequence shown here is derived from an EMBL/GenBank/DDBJ whole genome shotgun (WGS) entry which is preliminary data.</text>
</comment>
<feature type="transmembrane region" description="Helical" evidence="5">
    <location>
        <begin position="635"/>
        <end position="654"/>
    </location>
</feature>
<keyword evidence="3 5" id="KW-1133">Transmembrane helix</keyword>
<dbReference type="InterPro" id="IPR017501">
    <property type="entry name" value="Phage_infect_YhgE_C"/>
</dbReference>
<dbReference type="NCBIfam" id="TIGR03062">
    <property type="entry name" value="pip_yhgE_Cterm"/>
    <property type="match status" value="1"/>
</dbReference>